<keyword evidence="5" id="KW-1003">Cell membrane</keyword>
<dbReference type="EMBL" id="BAABWU010000001">
    <property type="protein sequence ID" value="GAA6195176.1"/>
    <property type="molecule type" value="Genomic_DNA"/>
</dbReference>
<evidence type="ECO:0000256" key="8">
    <source>
        <dbReference type="ARBA" id="ARBA00023136"/>
    </source>
</evidence>
<dbReference type="Pfam" id="PF13379">
    <property type="entry name" value="NMT1_2"/>
    <property type="match status" value="1"/>
</dbReference>
<dbReference type="Proteomes" id="UP001441944">
    <property type="component" value="Unassembled WGS sequence"/>
</dbReference>
<evidence type="ECO:0000256" key="2">
    <source>
        <dbReference type="ARBA" id="ARBA00004418"/>
    </source>
</evidence>
<dbReference type="SUPFAM" id="SSF53850">
    <property type="entry name" value="Periplasmic binding protein-like II"/>
    <property type="match status" value="1"/>
</dbReference>
<evidence type="ECO:0000256" key="9">
    <source>
        <dbReference type="SAM" id="MobiDB-lite"/>
    </source>
</evidence>
<comment type="subcellular location">
    <subcellularLocation>
        <location evidence="1">Endomembrane system</location>
    </subcellularLocation>
    <subcellularLocation>
        <location evidence="2">Periplasm</location>
    </subcellularLocation>
</comment>
<keyword evidence="6" id="KW-0997">Cell inner membrane</keyword>
<name>A0ABQ0AH32_9RHOB</name>
<evidence type="ECO:0000256" key="7">
    <source>
        <dbReference type="ARBA" id="ARBA00022729"/>
    </source>
</evidence>
<dbReference type="Gene3D" id="3.40.190.10">
    <property type="entry name" value="Periplasmic binding protein-like II"/>
    <property type="match status" value="2"/>
</dbReference>
<keyword evidence="4" id="KW-0813">Transport</keyword>
<dbReference type="PANTHER" id="PTHR30024:SF47">
    <property type="entry name" value="TAURINE-BINDING PERIPLASMIC PROTEIN"/>
    <property type="match status" value="1"/>
</dbReference>
<keyword evidence="7" id="KW-0732">Signal</keyword>
<evidence type="ECO:0000256" key="6">
    <source>
        <dbReference type="ARBA" id="ARBA00022519"/>
    </source>
</evidence>
<keyword evidence="11" id="KW-1185">Reference proteome</keyword>
<comment type="similarity">
    <text evidence="3">Belongs to the bacterial solute-binding protein SsuA/TauA family.</text>
</comment>
<evidence type="ECO:0000256" key="1">
    <source>
        <dbReference type="ARBA" id="ARBA00004308"/>
    </source>
</evidence>
<dbReference type="PANTHER" id="PTHR30024">
    <property type="entry name" value="ALIPHATIC SULFONATES-BINDING PROTEIN-RELATED"/>
    <property type="match status" value="1"/>
</dbReference>
<protein>
    <submittedName>
        <fullName evidence="10">CmpA/NrtA family ABC transporter substrate-binding protein</fullName>
    </submittedName>
</protein>
<reference evidence="10 11" key="1">
    <citation type="submission" date="2024-04" db="EMBL/GenBank/DDBJ databases">
        <title>Draft genome sequence of Pseudophaeobacter arcticus NBRC 116598.</title>
        <authorList>
            <person name="Miyakawa T."/>
            <person name="Kusuya Y."/>
            <person name="Miura T."/>
        </authorList>
    </citation>
    <scope>NUCLEOTIDE SEQUENCE [LARGE SCALE GENOMIC DNA]</scope>
    <source>
        <strain evidence="10 11">SU-CL00105</strain>
    </source>
</reference>
<feature type="region of interest" description="Disordered" evidence="9">
    <location>
        <begin position="350"/>
        <end position="373"/>
    </location>
</feature>
<proteinExistence type="inferred from homology"/>
<evidence type="ECO:0000313" key="10">
    <source>
        <dbReference type="EMBL" id="GAA6195176.1"/>
    </source>
</evidence>
<dbReference type="InterPro" id="IPR044527">
    <property type="entry name" value="NrtA/CpmA_ABC-bd_dom"/>
</dbReference>
<feature type="compositionally biased region" description="Polar residues" evidence="9">
    <location>
        <begin position="359"/>
        <end position="372"/>
    </location>
</feature>
<organism evidence="10 11">
    <name type="scientific">Pseudophaeobacter arcticus</name>
    <dbReference type="NCBI Taxonomy" id="385492"/>
    <lineage>
        <taxon>Bacteria</taxon>
        <taxon>Pseudomonadati</taxon>
        <taxon>Pseudomonadota</taxon>
        <taxon>Alphaproteobacteria</taxon>
        <taxon>Rhodobacterales</taxon>
        <taxon>Paracoccaceae</taxon>
        <taxon>Pseudophaeobacter</taxon>
    </lineage>
</organism>
<evidence type="ECO:0000256" key="4">
    <source>
        <dbReference type="ARBA" id="ARBA00022448"/>
    </source>
</evidence>
<sequence>MKMTEVRCGYLPLVDCAPLVVAKELKFAAQEGLDLTLVKQPSWSALRDMLAFGQLDFAHMLSPMPVAMSLGLGGFACDIDVLMVLSVNGTIIGVSDALDREMQQTGWTNTFDDPLGSAEAIFSASSKRLRIGVPFPFSMHRMLLEAWLSQASGFAADRIEIVTVPPPKMADAVRGGTLDMFCVGEPWGSVAVQQSNATLILPGAKLWGFSPEKVLGVQRKWASEHPALCRAMIRAIYKAACWLDQPENTPLAVEILTRSQHLDLPDQAIDPALSGRFITKHGQRPKQTDQFMSFHKGSANFPWRRQAHWIADVLSRWHHLDETESRRIAQACFRSDIYREALTAFGEDVAQPPAHSEGKNPNATPLPSSQEQVIPAPDRFFNGAIFDFAGSNSPD</sequence>
<evidence type="ECO:0000313" key="11">
    <source>
        <dbReference type="Proteomes" id="UP001441944"/>
    </source>
</evidence>
<accession>A0ABQ0AH32</accession>
<keyword evidence="8" id="KW-0472">Membrane</keyword>
<dbReference type="RefSeq" id="WP_353397000.1">
    <property type="nucleotide sequence ID" value="NZ_BAABWU010000001.1"/>
</dbReference>
<dbReference type="CDD" id="cd13553">
    <property type="entry name" value="PBP2_NrtA_CpmA_like"/>
    <property type="match status" value="1"/>
</dbReference>
<evidence type="ECO:0000256" key="3">
    <source>
        <dbReference type="ARBA" id="ARBA00010742"/>
    </source>
</evidence>
<comment type="caution">
    <text evidence="10">The sequence shown here is derived from an EMBL/GenBank/DDBJ whole genome shotgun (WGS) entry which is preliminary data.</text>
</comment>
<gene>
    <name evidence="10" type="ORF">NBRC116598_06200</name>
</gene>
<evidence type="ECO:0000256" key="5">
    <source>
        <dbReference type="ARBA" id="ARBA00022475"/>
    </source>
</evidence>